<reference evidence="1 2" key="1">
    <citation type="submission" date="2023-03" db="EMBL/GenBank/DDBJ databases">
        <title>High-quality genome of Scylla paramamosain provides insights in environmental adaptation.</title>
        <authorList>
            <person name="Zhang L."/>
        </authorList>
    </citation>
    <scope>NUCLEOTIDE SEQUENCE [LARGE SCALE GENOMIC DNA]</scope>
    <source>
        <strain evidence="1">LZ_2023a</strain>
        <tissue evidence="1">Muscle</tissue>
    </source>
</reference>
<dbReference type="EMBL" id="JARAKH010000010">
    <property type="protein sequence ID" value="KAK8400281.1"/>
    <property type="molecule type" value="Genomic_DNA"/>
</dbReference>
<sequence length="88" mass="10079">MYELVRNCDPGPNHRRNTAGYQWSLFSREDARTSARVMMVDVDHHDTLAARLSPHIRTFFKNSWSNCNLMPPAFSLSATSRNIPDLAD</sequence>
<comment type="caution">
    <text evidence="1">The sequence shown here is derived from an EMBL/GenBank/DDBJ whole genome shotgun (WGS) entry which is preliminary data.</text>
</comment>
<protein>
    <submittedName>
        <fullName evidence="1">Uncharacterized protein</fullName>
    </submittedName>
</protein>
<keyword evidence="2" id="KW-1185">Reference proteome</keyword>
<evidence type="ECO:0000313" key="1">
    <source>
        <dbReference type="EMBL" id="KAK8400281.1"/>
    </source>
</evidence>
<evidence type="ECO:0000313" key="2">
    <source>
        <dbReference type="Proteomes" id="UP001487740"/>
    </source>
</evidence>
<dbReference type="Proteomes" id="UP001487740">
    <property type="component" value="Unassembled WGS sequence"/>
</dbReference>
<gene>
    <name evidence="1" type="ORF">O3P69_003175</name>
</gene>
<accession>A0AAW0UMS2</accession>
<name>A0AAW0UMS2_SCYPA</name>
<proteinExistence type="predicted"/>
<dbReference type="AlphaFoldDB" id="A0AAW0UMS2"/>
<organism evidence="1 2">
    <name type="scientific">Scylla paramamosain</name>
    <name type="common">Mud crab</name>
    <dbReference type="NCBI Taxonomy" id="85552"/>
    <lineage>
        <taxon>Eukaryota</taxon>
        <taxon>Metazoa</taxon>
        <taxon>Ecdysozoa</taxon>
        <taxon>Arthropoda</taxon>
        <taxon>Crustacea</taxon>
        <taxon>Multicrustacea</taxon>
        <taxon>Malacostraca</taxon>
        <taxon>Eumalacostraca</taxon>
        <taxon>Eucarida</taxon>
        <taxon>Decapoda</taxon>
        <taxon>Pleocyemata</taxon>
        <taxon>Brachyura</taxon>
        <taxon>Eubrachyura</taxon>
        <taxon>Portunoidea</taxon>
        <taxon>Portunidae</taxon>
        <taxon>Portuninae</taxon>
        <taxon>Scylla</taxon>
    </lineage>
</organism>